<organism evidence="1 2">
    <name type="scientific">Selenomonas montiformis</name>
    <dbReference type="NCBI Taxonomy" id="2652285"/>
    <lineage>
        <taxon>Bacteria</taxon>
        <taxon>Bacillati</taxon>
        <taxon>Bacillota</taxon>
        <taxon>Negativicutes</taxon>
        <taxon>Selenomonadales</taxon>
        <taxon>Selenomonadaceae</taxon>
        <taxon>Selenomonas</taxon>
    </lineage>
</organism>
<dbReference type="Gene3D" id="1.10.10.10">
    <property type="entry name" value="Winged helix-like DNA-binding domain superfamily/Winged helix DNA-binding domain"/>
    <property type="match status" value="1"/>
</dbReference>
<evidence type="ECO:0000313" key="2">
    <source>
        <dbReference type="Proteomes" id="UP000430222"/>
    </source>
</evidence>
<gene>
    <name evidence="1" type="ORF">FYJ78_00690</name>
</gene>
<name>A0A6I2UVP7_9FIRM</name>
<dbReference type="AlphaFoldDB" id="A0A6I2UVP7"/>
<dbReference type="Proteomes" id="UP000430222">
    <property type="component" value="Unassembled WGS sequence"/>
</dbReference>
<evidence type="ECO:0000313" key="1">
    <source>
        <dbReference type="EMBL" id="MSV23731.1"/>
    </source>
</evidence>
<proteinExistence type="predicted"/>
<reference evidence="1 2" key="1">
    <citation type="submission" date="2019-08" db="EMBL/GenBank/DDBJ databases">
        <title>In-depth cultivation of the pig gut microbiome towards novel bacterial diversity and tailored functional studies.</title>
        <authorList>
            <person name="Wylensek D."/>
            <person name="Hitch T.C.A."/>
            <person name="Clavel T."/>
        </authorList>
    </citation>
    <scope>NUCLEOTIDE SEQUENCE [LARGE SCALE GENOMIC DNA]</scope>
    <source>
        <strain evidence="2">WCA-380-WT-3B3</strain>
    </source>
</reference>
<dbReference type="RefSeq" id="WP_154619479.1">
    <property type="nucleotide sequence ID" value="NZ_VUNL01000001.1"/>
</dbReference>
<comment type="caution">
    <text evidence="1">The sequence shown here is derived from an EMBL/GenBank/DDBJ whole genome shotgun (WGS) entry which is preliminary data.</text>
</comment>
<protein>
    <submittedName>
        <fullName evidence="1">ImmA/IrrE family metallo-endopeptidase</fullName>
    </submittedName>
</protein>
<dbReference type="InterPro" id="IPR036388">
    <property type="entry name" value="WH-like_DNA-bd_sf"/>
</dbReference>
<dbReference type="CDD" id="cd00093">
    <property type="entry name" value="HTH_XRE"/>
    <property type="match status" value="1"/>
</dbReference>
<dbReference type="EMBL" id="VUNL01000001">
    <property type="protein sequence ID" value="MSV23731.1"/>
    <property type="molecule type" value="Genomic_DNA"/>
</dbReference>
<sequence length="617" mass="71548">MAQSVKLYFQEEHEDEIYDAICSRIDEHPEELEEQFSKLRRMGELTLEEVKVMNVYTEWNSENELQFEISACATVDCDEGNHHYDDTRSTYKWYTVKGTGSLDNLLEDFSIQNVAPYLKGKRHSARALKDTFVPDIKKENLDNVAEWVLTRYYPEALKQPMAIDTDILLKRMGLFKIERRISKDASVFGRIYFEDAESAFYNDDTERLETVPVKAGTIMVDPMVFFLRNMGSVNNTIIHECIHWLFHRPLFVLEKISDSSLKQIDCAIAGGIRGRKWSTARTIEWQANALTPRIQMPARTFRKKANALIVKALNDYETDSLLDVIETVIEQLAEFFEVSKLSAKIRMIELGYEVARGAFIYIDGKYVRPYGYKAGFLQDNQTFSIGVKDFLRLSLQDYDLREDKRSLEYVYVDSHLVYDRPKYVNHTDNGVEMTPYALSHMDECCLVFNLELDSQIEEDRYHSICYLNRDEDNGLVFNLEFSAGLDHAGKMSQDEVELRELNAAYDMLDELPGNYAKALAVLVDKSGMTKDEIADEMCVSPKTVNRILNGEAGSIENLAYFCLSLQLHPVLSEYLIERSPWNFDMRNKEHRALREVLRHFYGHKMSYIRERISKLTA</sequence>
<keyword evidence="2" id="KW-1185">Reference proteome</keyword>
<accession>A0A6I2UVP7</accession>
<dbReference type="InterPro" id="IPR001387">
    <property type="entry name" value="Cro/C1-type_HTH"/>
</dbReference>